<feature type="non-terminal residue" evidence="2">
    <location>
        <position position="93"/>
    </location>
</feature>
<sequence>MFAVLCVLLAAWGHVLATGTAPPVWAQVAGFVPVFAAGRLLAGRERSLLGIGGGTLTAQGGLHLAFGAVRPHAPYAPHAVTVMHGMRMAHPHA</sequence>
<keyword evidence="3" id="KW-1185">Reference proteome</keyword>
<evidence type="ECO:0000313" key="3">
    <source>
        <dbReference type="Proteomes" id="UP000400924"/>
    </source>
</evidence>
<reference evidence="2 3" key="1">
    <citation type="submission" date="2019-07" db="EMBL/GenBank/DDBJ databases">
        <title>New species of Amycolatopsis and Streptomyces.</title>
        <authorList>
            <person name="Duangmal K."/>
            <person name="Teo W.F.A."/>
            <person name="Lipun K."/>
        </authorList>
    </citation>
    <scope>NUCLEOTIDE SEQUENCE [LARGE SCALE GENOMIC DNA]</scope>
    <source>
        <strain evidence="2 3">NBRC 106415</strain>
    </source>
</reference>
<organism evidence="2 3">
    <name type="scientific">Streptomyces spongiae</name>
    <dbReference type="NCBI Taxonomy" id="565072"/>
    <lineage>
        <taxon>Bacteria</taxon>
        <taxon>Bacillati</taxon>
        <taxon>Actinomycetota</taxon>
        <taxon>Actinomycetes</taxon>
        <taxon>Kitasatosporales</taxon>
        <taxon>Streptomycetaceae</taxon>
        <taxon>Streptomyces</taxon>
    </lineage>
</organism>
<dbReference type="AlphaFoldDB" id="A0A5N8XV30"/>
<feature type="chain" id="PRO_5039169629" evidence="1">
    <location>
        <begin position="18"/>
        <end position="93"/>
    </location>
</feature>
<dbReference type="Proteomes" id="UP000400924">
    <property type="component" value="Unassembled WGS sequence"/>
</dbReference>
<dbReference type="EMBL" id="VJZC01000534">
    <property type="protein sequence ID" value="MPY63237.1"/>
    <property type="molecule type" value="Genomic_DNA"/>
</dbReference>
<comment type="caution">
    <text evidence="2">The sequence shown here is derived from an EMBL/GenBank/DDBJ whole genome shotgun (WGS) entry which is preliminary data.</text>
</comment>
<gene>
    <name evidence="2" type="ORF">FNH08_40610</name>
</gene>
<keyword evidence="1" id="KW-0732">Signal</keyword>
<accession>A0A5N8XV30</accession>
<name>A0A5N8XV30_9ACTN</name>
<evidence type="ECO:0000256" key="1">
    <source>
        <dbReference type="SAM" id="SignalP"/>
    </source>
</evidence>
<evidence type="ECO:0000313" key="2">
    <source>
        <dbReference type="EMBL" id="MPY63237.1"/>
    </source>
</evidence>
<protein>
    <submittedName>
        <fullName evidence="2">Uncharacterized protein</fullName>
    </submittedName>
</protein>
<feature type="signal peptide" evidence="1">
    <location>
        <begin position="1"/>
        <end position="17"/>
    </location>
</feature>
<proteinExistence type="predicted"/>